<dbReference type="GO" id="GO:0015297">
    <property type="term" value="F:antiporter activity"/>
    <property type="evidence" value="ECO:0007669"/>
    <property type="project" value="InterPro"/>
</dbReference>
<evidence type="ECO:0000256" key="1">
    <source>
        <dbReference type="ARBA" id="ARBA00010199"/>
    </source>
</evidence>
<reference evidence="3 4" key="1">
    <citation type="submission" date="2014-06" db="EMBL/GenBank/DDBJ databases">
        <authorList>
            <person name="Swart Estienne"/>
        </authorList>
    </citation>
    <scope>NUCLEOTIDE SEQUENCE [LARGE SCALE GENOMIC DNA]</scope>
    <source>
        <strain evidence="3 4">130c</strain>
    </source>
</reference>
<dbReference type="OMA" id="ASIHMAK"/>
<feature type="transmembrane region" description="Helical" evidence="2">
    <location>
        <begin position="304"/>
        <end position="328"/>
    </location>
</feature>
<feature type="transmembrane region" description="Helical" evidence="2">
    <location>
        <begin position="20"/>
        <end position="43"/>
    </location>
</feature>
<evidence type="ECO:0000313" key="3">
    <source>
        <dbReference type="EMBL" id="CDW81989.1"/>
    </source>
</evidence>
<proteinExistence type="inferred from homology"/>
<organism evidence="3 4">
    <name type="scientific">Stylonychia lemnae</name>
    <name type="common">Ciliate</name>
    <dbReference type="NCBI Taxonomy" id="5949"/>
    <lineage>
        <taxon>Eukaryota</taxon>
        <taxon>Sar</taxon>
        <taxon>Alveolata</taxon>
        <taxon>Ciliophora</taxon>
        <taxon>Intramacronucleata</taxon>
        <taxon>Spirotrichea</taxon>
        <taxon>Stichotrichia</taxon>
        <taxon>Sporadotrichida</taxon>
        <taxon>Oxytrichidae</taxon>
        <taxon>Stylonychinae</taxon>
        <taxon>Stylonychia</taxon>
    </lineage>
</organism>
<feature type="transmembrane region" description="Helical" evidence="2">
    <location>
        <begin position="274"/>
        <end position="292"/>
    </location>
</feature>
<dbReference type="OrthoDB" id="2126698at2759"/>
<keyword evidence="2" id="KW-0812">Transmembrane</keyword>
<feature type="transmembrane region" description="Helical" evidence="2">
    <location>
        <begin position="334"/>
        <end position="354"/>
    </location>
</feature>
<dbReference type="EMBL" id="CCKQ01010473">
    <property type="protein sequence ID" value="CDW81989.1"/>
    <property type="molecule type" value="Genomic_DNA"/>
</dbReference>
<evidence type="ECO:0000313" key="4">
    <source>
        <dbReference type="Proteomes" id="UP000039865"/>
    </source>
</evidence>
<dbReference type="Proteomes" id="UP000039865">
    <property type="component" value="Unassembled WGS sequence"/>
</dbReference>
<dbReference type="GO" id="GO:0042910">
    <property type="term" value="F:xenobiotic transmembrane transporter activity"/>
    <property type="evidence" value="ECO:0007669"/>
    <property type="project" value="InterPro"/>
</dbReference>
<feature type="transmembrane region" description="Helical" evidence="2">
    <location>
        <begin position="234"/>
        <end position="254"/>
    </location>
</feature>
<name>A0A078AIE5_STYLE</name>
<dbReference type="Pfam" id="PF01554">
    <property type="entry name" value="MatE"/>
    <property type="match status" value="2"/>
</dbReference>
<feature type="transmembrane region" description="Helical" evidence="2">
    <location>
        <begin position="201"/>
        <end position="222"/>
    </location>
</feature>
<dbReference type="PANTHER" id="PTHR11206">
    <property type="entry name" value="MULTIDRUG RESISTANCE PROTEIN"/>
    <property type="match status" value="1"/>
</dbReference>
<dbReference type="InParanoid" id="A0A078AIE5"/>
<comment type="similarity">
    <text evidence="1">Belongs to the multi antimicrobial extrusion (MATE) (TC 2.A.66.1) family.</text>
</comment>
<gene>
    <name evidence="3" type="primary">Contig9945.g10628</name>
    <name evidence="3" type="ORF">STYLEM_11014</name>
</gene>
<keyword evidence="2" id="KW-0472">Membrane</keyword>
<sequence>MVSLNQVVNIYFCGYDVNPAILAGVGLGTTFMNVTYFAVCFGLNGVMQSLVAQANGAGNLRQSGIYVNRARLVLTLWLPFAIFFSFFLGKTFEAIGIDQETSNVAQIYTTRQIPGLIAFMYFDIGRQYLVARELDPQYKSSWFLGGKETFKNLGEYVKLAVPSAILQCLEFAGFEMLCILSGYISVTANAAQVITLTTNIMFYQIPIGLMIASTTIIGELIGQRKSKLAKAQSCFIIKINYISGLIMGSILFIFRYQLARAFSSNEEVIEITSNAFIFSSVSHVLDFIYAIQTGSIRALTKFNLAVLGGFIAFYVFACPLGSLFALYFKLGVPGLWLGLIMGQFIVVSYFQYLLSWGFDWEQIIQKSYERQEAEIKMQNKQENLLVNNHKILSNDGILSIEMQKPQKVVL</sequence>
<keyword evidence="2" id="KW-1133">Transmembrane helix</keyword>
<dbReference type="InterPro" id="IPR002528">
    <property type="entry name" value="MATE_fam"/>
</dbReference>
<feature type="transmembrane region" description="Helical" evidence="2">
    <location>
        <begin position="70"/>
        <end position="88"/>
    </location>
</feature>
<protein>
    <submittedName>
        <fullName evidence="3">Na+-driven multidrug efflux pump</fullName>
    </submittedName>
</protein>
<keyword evidence="4" id="KW-1185">Reference proteome</keyword>
<dbReference type="AlphaFoldDB" id="A0A078AIE5"/>
<evidence type="ECO:0000256" key="2">
    <source>
        <dbReference type="SAM" id="Phobius"/>
    </source>
</evidence>
<accession>A0A078AIE5</accession>
<dbReference type="GO" id="GO:0016020">
    <property type="term" value="C:membrane"/>
    <property type="evidence" value="ECO:0007669"/>
    <property type="project" value="InterPro"/>
</dbReference>